<dbReference type="AlphaFoldDB" id="A0A4S4MCV4"/>
<accession>A0A4S4MCV4</accession>
<dbReference type="EMBL" id="SGPL01000012">
    <property type="protein sequence ID" value="THH20880.1"/>
    <property type="molecule type" value="Genomic_DNA"/>
</dbReference>
<sequence length="161" mass="18297">MIPSSPSMLAARSSRALVSVQRLRQAHGPHEALAICSGEFIRSFDSVDLAVKELKVESWGHQNEHTLMTQRQRQLGRSEDASSRTTFVTRAIEKRTHPRAEYLRSLDHRQGPTDHVSARLPRRPRRRFESADDDQRYSDTQCHGRATGPQTMRVARDRGAA</sequence>
<evidence type="ECO:0000256" key="1">
    <source>
        <dbReference type="SAM" id="MobiDB-lite"/>
    </source>
</evidence>
<evidence type="ECO:0000313" key="3">
    <source>
        <dbReference type="Proteomes" id="UP000310158"/>
    </source>
</evidence>
<comment type="caution">
    <text evidence="2">The sequence shown here is derived from an EMBL/GenBank/DDBJ whole genome shotgun (WGS) entry which is preliminary data.</text>
</comment>
<protein>
    <submittedName>
        <fullName evidence="2">Uncharacterized protein</fullName>
    </submittedName>
</protein>
<feature type="region of interest" description="Disordered" evidence="1">
    <location>
        <begin position="98"/>
        <end position="161"/>
    </location>
</feature>
<reference evidence="2 3" key="1">
    <citation type="submission" date="2019-02" db="EMBL/GenBank/DDBJ databases">
        <title>Genome sequencing of the rare red list fungi Bondarzewia mesenterica.</title>
        <authorList>
            <person name="Buettner E."/>
            <person name="Kellner H."/>
        </authorList>
    </citation>
    <scope>NUCLEOTIDE SEQUENCE [LARGE SCALE GENOMIC DNA]</scope>
    <source>
        <strain evidence="2 3">DSM 108281</strain>
    </source>
</reference>
<feature type="compositionally biased region" description="Basic and acidic residues" evidence="1">
    <location>
        <begin position="127"/>
        <end position="137"/>
    </location>
</feature>
<dbReference type="Proteomes" id="UP000310158">
    <property type="component" value="Unassembled WGS sequence"/>
</dbReference>
<feature type="compositionally biased region" description="Polar residues" evidence="1">
    <location>
        <begin position="65"/>
        <end position="75"/>
    </location>
</feature>
<feature type="compositionally biased region" description="Basic and acidic residues" evidence="1">
    <location>
        <begin position="98"/>
        <end position="112"/>
    </location>
</feature>
<keyword evidence="3" id="KW-1185">Reference proteome</keyword>
<evidence type="ECO:0000313" key="2">
    <source>
        <dbReference type="EMBL" id="THH20880.1"/>
    </source>
</evidence>
<feature type="region of interest" description="Disordered" evidence="1">
    <location>
        <begin position="65"/>
        <end position="86"/>
    </location>
</feature>
<name>A0A4S4MCV4_9AGAM</name>
<gene>
    <name evidence="2" type="ORF">EW146_g553</name>
</gene>
<organism evidence="2 3">
    <name type="scientific">Bondarzewia mesenterica</name>
    <dbReference type="NCBI Taxonomy" id="1095465"/>
    <lineage>
        <taxon>Eukaryota</taxon>
        <taxon>Fungi</taxon>
        <taxon>Dikarya</taxon>
        <taxon>Basidiomycota</taxon>
        <taxon>Agaricomycotina</taxon>
        <taxon>Agaricomycetes</taxon>
        <taxon>Russulales</taxon>
        <taxon>Bondarzewiaceae</taxon>
        <taxon>Bondarzewia</taxon>
    </lineage>
</organism>
<proteinExistence type="predicted"/>